<keyword evidence="1" id="KW-0245">EGF-like domain</keyword>
<name>A0A2G8JHC5_STIJA</name>
<dbReference type="InterPro" id="IPR013783">
    <property type="entry name" value="Ig-like_fold"/>
</dbReference>
<dbReference type="PROSITE" id="PS50026">
    <property type="entry name" value="EGF_3"/>
    <property type="match status" value="1"/>
</dbReference>
<reference evidence="3 4" key="1">
    <citation type="journal article" date="2017" name="PLoS Biol.">
        <title>The sea cucumber genome provides insights into morphological evolution and visceral regeneration.</title>
        <authorList>
            <person name="Zhang X."/>
            <person name="Sun L."/>
            <person name="Yuan J."/>
            <person name="Sun Y."/>
            <person name="Gao Y."/>
            <person name="Zhang L."/>
            <person name="Li S."/>
            <person name="Dai H."/>
            <person name="Hamel J.F."/>
            <person name="Liu C."/>
            <person name="Yu Y."/>
            <person name="Liu S."/>
            <person name="Lin W."/>
            <person name="Guo K."/>
            <person name="Jin S."/>
            <person name="Xu P."/>
            <person name="Storey K.B."/>
            <person name="Huan P."/>
            <person name="Zhang T."/>
            <person name="Zhou Y."/>
            <person name="Zhang J."/>
            <person name="Lin C."/>
            <person name="Li X."/>
            <person name="Xing L."/>
            <person name="Huo D."/>
            <person name="Sun M."/>
            <person name="Wang L."/>
            <person name="Mercier A."/>
            <person name="Li F."/>
            <person name="Yang H."/>
            <person name="Xiang J."/>
        </authorList>
    </citation>
    <scope>NUCLEOTIDE SEQUENCE [LARGE SCALE GENOMIC DNA]</scope>
    <source>
        <strain evidence="3">Shaxun</strain>
        <tissue evidence="3">Muscle</tissue>
    </source>
</reference>
<evidence type="ECO:0000259" key="2">
    <source>
        <dbReference type="PROSITE" id="PS50026"/>
    </source>
</evidence>
<dbReference type="OrthoDB" id="6130531at2759"/>
<dbReference type="SUPFAM" id="SSF57196">
    <property type="entry name" value="EGF/Laminin"/>
    <property type="match status" value="1"/>
</dbReference>
<dbReference type="EMBL" id="MRZV01001983">
    <property type="protein sequence ID" value="PIK35119.1"/>
    <property type="molecule type" value="Genomic_DNA"/>
</dbReference>
<dbReference type="InterPro" id="IPR000742">
    <property type="entry name" value="EGF"/>
</dbReference>
<keyword evidence="1" id="KW-1015">Disulfide bond</keyword>
<dbReference type="Gene3D" id="2.60.40.10">
    <property type="entry name" value="Immunoglobulins"/>
    <property type="match status" value="1"/>
</dbReference>
<gene>
    <name evidence="3" type="ORF">BSL78_28058</name>
</gene>
<comment type="caution">
    <text evidence="3">The sequence shown here is derived from an EMBL/GenBank/DDBJ whole genome shotgun (WGS) entry which is preliminary data.</text>
</comment>
<feature type="domain" description="EGF-like" evidence="2">
    <location>
        <begin position="156"/>
        <end position="196"/>
    </location>
</feature>
<sequence length="306" mass="34054">MIDVYPPLHSTPLICEASSQSYGQRHKIPKPTRQSRDRFGSYVISAAYDPEQRIPVFVLPISDSLKPLFGPTITINNKEDVVIGVGFSRYTNELRWKFNGKGLKKYSGKCYFEIKRASFGKHDGYYEVFRNQRGDSGYRTIIRLIIRRCPEGSFVADGICTKGTSRCFNGGVLGEVFAVNDWKCICPLGFYGQQCETVYTGNLRIGPPGKGLTCKDLGDGIPRDCKGALFCFADPLGCLCARGYWGPKCDRVCPPGGCWSCLQKCHCRGSWIPCDSKTGVCGEGTANFCDDDYEGPNCQQLRTEHF</sequence>
<feature type="disulfide bond" evidence="1">
    <location>
        <begin position="167"/>
        <end position="184"/>
    </location>
</feature>
<comment type="caution">
    <text evidence="1">Lacks conserved residue(s) required for the propagation of feature annotation.</text>
</comment>
<evidence type="ECO:0000256" key="1">
    <source>
        <dbReference type="PROSITE-ProRule" id="PRU00076"/>
    </source>
</evidence>
<proteinExistence type="predicted"/>
<dbReference type="Gene3D" id="2.170.300.10">
    <property type="entry name" value="Tie2 ligand-binding domain superfamily"/>
    <property type="match status" value="1"/>
</dbReference>
<feature type="disulfide bond" evidence="1">
    <location>
        <begin position="186"/>
        <end position="195"/>
    </location>
</feature>
<dbReference type="PANTHER" id="PTHR26391:SF18">
    <property type="entry name" value="PROTEIN KINASE RECEPTOR TIE-1, PUTATIVE-RELATED"/>
    <property type="match status" value="1"/>
</dbReference>
<dbReference type="PROSITE" id="PS01186">
    <property type="entry name" value="EGF_2"/>
    <property type="match status" value="1"/>
</dbReference>
<dbReference type="Proteomes" id="UP000230750">
    <property type="component" value="Unassembled WGS sequence"/>
</dbReference>
<evidence type="ECO:0000313" key="4">
    <source>
        <dbReference type="Proteomes" id="UP000230750"/>
    </source>
</evidence>
<dbReference type="STRING" id="307972.A0A2G8JHC5"/>
<keyword evidence="3" id="KW-0675">Receptor</keyword>
<dbReference type="AlphaFoldDB" id="A0A2G8JHC5"/>
<dbReference type="PROSITE" id="PS00022">
    <property type="entry name" value="EGF_1"/>
    <property type="match status" value="1"/>
</dbReference>
<dbReference type="PANTHER" id="PTHR26391">
    <property type="entry name" value="INACTIVE TYROSINE-PROTEIN KINASE 7"/>
    <property type="match status" value="1"/>
</dbReference>
<keyword evidence="4" id="KW-1185">Reference proteome</keyword>
<organism evidence="3 4">
    <name type="scientific">Stichopus japonicus</name>
    <name type="common">Sea cucumber</name>
    <dbReference type="NCBI Taxonomy" id="307972"/>
    <lineage>
        <taxon>Eukaryota</taxon>
        <taxon>Metazoa</taxon>
        <taxon>Echinodermata</taxon>
        <taxon>Eleutherozoa</taxon>
        <taxon>Echinozoa</taxon>
        <taxon>Holothuroidea</taxon>
        <taxon>Aspidochirotacea</taxon>
        <taxon>Aspidochirotida</taxon>
        <taxon>Stichopodidae</taxon>
        <taxon>Apostichopus</taxon>
    </lineage>
</organism>
<protein>
    <submittedName>
        <fullName evidence="3">Putative receptor-type tyrosine-protein phosphatase F isoform X1</fullName>
    </submittedName>
</protein>
<accession>A0A2G8JHC5</accession>
<evidence type="ECO:0000313" key="3">
    <source>
        <dbReference type="EMBL" id="PIK35119.1"/>
    </source>
</evidence>